<evidence type="ECO:0000259" key="6">
    <source>
        <dbReference type="PROSITE" id="PS51830"/>
    </source>
</evidence>
<evidence type="ECO:0000256" key="3">
    <source>
        <dbReference type="ARBA" id="ARBA00022588"/>
    </source>
</evidence>
<keyword evidence="2" id="KW-0963">Cytoplasm</keyword>
<dbReference type="InterPro" id="IPR011029">
    <property type="entry name" value="DEATH-like_dom_sf"/>
</dbReference>
<feature type="domain" description="FIIND" evidence="6">
    <location>
        <begin position="153"/>
        <end position="423"/>
    </location>
</feature>
<dbReference type="InterPro" id="IPR051249">
    <property type="entry name" value="NLRP_Inflammasome"/>
</dbReference>
<evidence type="ECO:0000256" key="5">
    <source>
        <dbReference type="ARBA" id="ARBA00023198"/>
    </source>
</evidence>
<keyword evidence="4" id="KW-0391">Immunity</keyword>
<dbReference type="PANTHER" id="PTHR46985:SF2">
    <property type="entry name" value="APOPTOSIS-ASSOCIATED SPECK-LIKE PROTEIN CONTAINING A CARD"/>
    <property type="match status" value="1"/>
</dbReference>
<dbReference type="Pfam" id="PF13553">
    <property type="entry name" value="FIIND"/>
    <property type="match status" value="1"/>
</dbReference>
<keyword evidence="8" id="KW-1185">Reference proteome</keyword>
<name>A0ABR3N0R3_9TELE</name>
<evidence type="ECO:0000256" key="2">
    <source>
        <dbReference type="ARBA" id="ARBA00022490"/>
    </source>
</evidence>
<keyword evidence="3" id="KW-0399">Innate immunity</keyword>
<evidence type="ECO:0000256" key="1">
    <source>
        <dbReference type="ARBA" id="ARBA00004514"/>
    </source>
</evidence>
<dbReference type="InterPro" id="IPR001315">
    <property type="entry name" value="CARD"/>
</dbReference>
<organism evidence="7 8">
    <name type="scientific">Cirrhinus molitorella</name>
    <name type="common">mud carp</name>
    <dbReference type="NCBI Taxonomy" id="172907"/>
    <lineage>
        <taxon>Eukaryota</taxon>
        <taxon>Metazoa</taxon>
        <taxon>Chordata</taxon>
        <taxon>Craniata</taxon>
        <taxon>Vertebrata</taxon>
        <taxon>Euteleostomi</taxon>
        <taxon>Actinopterygii</taxon>
        <taxon>Neopterygii</taxon>
        <taxon>Teleostei</taxon>
        <taxon>Ostariophysi</taxon>
        <taxon>Cypriniformes</taxon>
        <taxon>Cyprinidae</taxon>
        <taxon>Labeoninae</taxon>
        <taxon>Labeonini</taxon>
        <taxon>Cirrhinus</taxon>
    </lineage>
</organism>
<sequence>MAKPTSQDSKSPKELEQLLFEYAKQIQELCYLYGMPPKSNKEHDRRIKAAAKELMRLMKTAKTEDQLFDVSSSCRASGKPRDLCDAEKKSISFDVIQHDNKKMSFMKYLKGNQKAFPIIHELIQGQMFNKLRTAYYKMGIDTKGCETCSTFEDDSKWEVKIPSEDRTDAVIKYSISSSAGQHECSETGLRWRSVSDVSLEYRFVEWKSLSKDIMENYKPCGPLMEISVTSGTLEEIQLPHFICVDSATSSDDAVKALHVKDGTVSLERCELGRFHAKLLNPTFSLLGIIAYLYQYITMKFHCETLIYRNCDVTLNLHVYLILKDKQLMKEVEEKERNNKKIVKPTPTKALKIDNCYTLKTSCDSKIKPQSLDLTPCKANFFDLYIKDANECLELYIMTREDKQIWDANIESEEFKIKRSVVNKQERCKNEHGAEFVEKHRTELINGVSLVEPIADDMKDLIGDEKYGIILNLGTNRAQMRKLLDYLTTSTLKEKCYQSLVKHERFLVEDLEQSG</sequence>
<dbReference type="SUPFAM" id="SSF47986">
    <property type="entry name" value="DEATH domain"/>
    <property type="match status" value="1"/>
</dbReference>
<gene>
    <name evidence="7" type="ORF">QQF64_029492</name>
</gene>
<dbReference type="Gene3D" id="1.10.533.10">
    <property type="entry name" value="Death Domain, Fas"/>
    <property type="match status" value="1"/>
</dbReference>
<dbReference type="PANTHER" id="PTHR46985">
    <property type="entry name" value="NACHT, LRR AND PYD DOMAINS-CONTAINING PROTEIN 1"/>
    <property type="match status" value="1"/>
</dbReference>
<evidence type="ECO:0000313" key="8">
    <source>
        <dbReference type="Proteomes" id="UP001558613"/>
    </source>
</evidence>
<dbReference type="Pfam" id="PF23679">
    <property type="entry name" value="UPA-FIIND"/>
    <property type="match status" value="1"/>
</dbReference>
<dbReference type="EMBL" id="JAYMGO010000007">
    <property type="protein sequence ID" value="KAL1270476.1"/>
    <property type="molecule type" value="Genomic_DNA"/>
</dbReference>
<keyword evidence="5" id="KW-0395">Inflammatory response</keyword>
<proteinExistence type="predicted"/>
<comment type="caution">
    <text evidence="7">The sequence shown here is derived from an EMBL/GenBank/DDBJ whole genome shotgun (WGS) entry which is preliminary data.</text>
</comment>
<dbReference type="PROSITE" id="PS51830">
    <property type="entry name" value="FIIND"/>
    <property type="match status" value="1"/>
</dbReference>
<evidence type="ECO:0000313" key="7">
    <source>
        <dbReference type="EMBL" id="KAL1270476.1"/>
    </source>
</evidence>
<protein>
    <recommendedName>
        <fullName evidence="6">FIIND domain-containing protein</fullName>
    </recommendedName>
</protein>
<comment type="subcellular location">
    <subcellularLocation>
        <location evidence="1">Cytoplasm</location>
        <location evidence="1">Cytosol</location>
    </subcellularLocation>
</comment>
<dbReference type="Proteomes" id="UP001558613">
    <property type="component" value="Unassembled WGS sequence"/>
</dbReference>
<dbReference type="InterPro" id="IPR025307">
    <property type="entry name" value="FIIND_dom"/>
</dbReference>
<evidence type="ECO:0000256" key="4">
    <source>
        <dbReference type="ARBA" id="ARBA00022859"/>
    </source>
</evidence>
<reference evidence="7 8" key="1">
    <citation type="submission" date="2023-09" db="EMBL/GenBank/DDBJ databases">
        <authorList>
            <person name="Wang M."/>
        </authorList>
    </citation>
    <scope>NUCLEOTIDE SEQUENCE [LARGE SCALE GENOMIC DNA]</scope>
    <source>
        <strain evidence="7">GT-2023</strain>
        <tissue evidence="7">Liver</tissue>
    </source>
</reference>
<dbReference type="Pfam" id="PF00619">
    <property type="entry name" value="CARD"/>
    <property type="match status" value="1"/>
</dbReference>
<accession>A0ABR3N0R3</accession>